<dbReference type="PANTHER" id="PTHR11102">
    <property type="entry name" value="SEL-1-LIKE PROTEIN"/>
    <property type="match status" value="1"/>
</dbReference>
<dbReference type="SMART" id="SM00671">
    <property type="entry name" value="SEL1"/>
    <property type="match status" value="6"/>
</dbReference>
<dbReference type="InterPro" id="IPR000719">
    <property type="entry name" value="Prot_kinase_dom"/>
</dbReference>
<reference evidence="3 4" key="1">
    <citation type="submission" date="2014-02" db="EMBL/GenBank/DDBJ databases">
        <title>Single nucleus genome sequencing reveals high similarity among nuclei of an endomycorrhizal fungus.</title>
        <authorList>
            <person name="Lin K."/>
            <person name="Geurts R."/>
            <person name="Zhang Z."/>
            <person name="Limpens E."/>
            <person name="Saunders D.G."/>
            <person name="Mu D."/>
            <person name="Pang E."/>
            <person name="Cao H."/>
            <person name="Cha H."/>
            <person name="Lin T."/>
            <person name="Zhou Q."/>
            <person name="Shang Y."/>
            <person name="Li Y."/>
            <person name="Ivanov S."/>
            <person name="Sharma T."/>
            <person name="Velzen R.V."/>
            <person name="Ruijter N.D."/>
            <person name="Aanen D.K."/>
            <person name="Win J."/>
            <person name="Kamoun S."/>
            <person name="Bisseling T."/>
            <person name="Huang S."/>
        </authorList>
    </citation>
    <scope>NUCLEOTIDE SEQUENCE [LARGE SCALE GENOMIC DNA]</scope>
    <source>
        <strain evidence="4">DAOM197198w</strain>
    </source>
</reference>
<dbReference type="EMBL" id="JEMT01017875">
    <property type="protein sequence ID" value="EXX67282.1"/>
    <property type="molecule type" value="Genomic_DNA"/>
</dbReference>
<dbReference type="InterPro" id="IPR011990">
    <property type="entry name" value="TPR-like_helical_dom_sf"/>
</dbReference>
<evidence type="ECO:0000313" key="4">
    <source>
        <dbReference type="Proteomes" id="UP000022910"/>
    </source>
</evidence>
<dbReference type="Pfam" id="PF00069">
    <property type="entry name" value="Pkinase"/>
    <property type="match status" value="1"/>
</dbReference>
<sequence>MSDKNDVQINKNPNDWIIWIEKAISENDIKYYEYEHFHNIKKIGKNVCRANWKNSEKCFVLKSFNANSTNVKEIIHELELRREVDLNKKIIKFFGITDKENLIDQTKKCLLVMEYADGSSLRSYLKENFNNLTWKDKHEMAYQLTCAVLFLHDRWIVHCNLHPGSILVHQNTIKLADFGFLSKRIEESNNQRSSSFDKIPYIDPKWLNNINIIKQSPLNEKSDVYSIGVLLWEISSGRLPFKDEPFDTGLVMRILQGYRETIVQNTPLDYSILYTGKYNDLIFKNIKFERSHFVSCLECWDNEPDNRPTMDQVVAKLKEIITKNKTITQKPKLNFDYGNTSNTNDSSNEELFQIIPNFNKINIKEIEPTTQNIHGNIYEEDLSIIIDELVKLYFKEVNEGKEEKTRRKDVFKIINTFNISIKEIYNWLLNNQNNSNSIYLLGYFNYYGIGTIINKQKAFELYKKSAELGNNIAKFSLALMYIDGDGTIINHIKAFELSNKLVEKKYLSGINLLGYCYYNGIGTDVNRIKAFELYQKAADLGNNLAQYNLALLHIHGSEFGLDDDNKAFELSKKSADGKNSGGINLLGYCYDNGIGTDVNVQKAFELYQEAANLENDTAQFNLALMYENGNGIKKDINQAIYWYKKAAEQGDQDAKLKLNMLKKV</sequence>
<dbReference type="HOGENOM" id="CLU_000288_7_12_1"/>
<dbReference type="SUPFAM" id="SSF81901">
    <property type="entry name" value="HCP-like"/>
    <property type="match status" value="2"/>
</dbReference>
<dbReference type="InterPro" id="IPR050767">
    <property type="entry name" value="Sel1_AlgK"/>
</dbReference>
<comment type="similarity">
    <text evidence="1">Belongs to the sel-1 family.</text>
</comment>
<dbReference type="Gene3D" id="1.10.510.10">
    <property type="entry name" value="Transferase(Phosphotransferase) domain 1"/>
    <property type="match status" value="1"/>
</dbReference>
<dbReference type="GO" id="GO:0005524">
    <property type="term" value="F:ATP binding"/>
    <property type="evidence" value="ECO:0007669"/>
    <property type="project" value="InterPro"/>
</dbReference>
<dbReference type="GO" id="GO:0004672">
    <property type="term" value="F:protein kinase activity"/>
    <property type="evidence" value="ECO:0007669"/>
    <property type="project" value="InterPro"/>
</dbReference>
<evidence type="ECO:0000259" key="2">
    <source>
        <dbReference type="PROSITE" id="PS50011"/>
    </source>
</evidence>
<dbReference type="PANTHER" id="PTHR11102:SF160">
    <property type="entry name" value="ERAD-ASSOCIATED E3 UBIQUITIN-PROTEIN LIGASE COMPONENT HRD3"/>
    <property type="match status" value="1"/>
</dbReference>
<gene>
    <name evidence="3" type="ORF">RirG_115830</name>
</gene>
<protein>
    <submittedName>
        <fullName evidence="3">Mkk2p</fullName>
    </submittedName>
</protein>
<accession>A0A015JCN8</accession>
<comment type="caution">
    <text evidence="3">The sequence shown here is derived from an EMBL/GenBank/DDBJ whole genome shotgun (WGS) entry which is preliminary data.</text>
</comment>
<dbReference type="AlphaFoldDB" id="A0A015JCN8"/>
<dbReference type="InterPro" id="IPR006597">
    <property type="entry name" value="Sel1-like"/>
</dbReference>
<organism evidence="3 4">
    <name type="scientific">Rhizophagus irregularis (strain DAOM 197198w)</name>
    <name type="common">Glomus intraradices</name>
    <dbReference type="NCBI Taxonomy" id="1432141"/>
    <lineage>
        <taxon>Eukaryota</taxon>
        <taxon>Fungi</taxon>
        <taxon>Fungi incertae sedis</taxon>
        <taxon>Mucoromycota</taxon>
        <taxon>Glomeromycotina</taxon>
        <taxon>Glomeromycetes</taxon>
        <taxon>Glomerales</taxon>
        <taxon>Glomeraceae</taxon>
        <taxon>Rhizophagus</taxon>
    </lineage>
</organism>
<dbReference type="SUPFAM" id="SSF56112">
    <property type="entry name" value="Protein kinase-like (PK-like)"/>
    <property type="match status" value="1"/>
</dbReference>
<feature type="domain" description="Protein kinase" evidence="2">
    <location>
        <begin position="37"/>
        <end position="321"/>
    </location>
</feature>
<name>A0A015JCN8_RHIIW</name>
<dbReference type="Proteomes" id="UP000022910">
    <property type="component" value="Unassembled WGS sequence"/>
</dbReference>
<proteinExistence type="inferred from homology"/>
<dbReference type="Gene3D" id="1.25.40.10">
    <property type="entry name" value="Tetratricopeptide repeat domain"/>
    <property type="match status" value="2"/>
</dbReference>
<dbReference type="OrthoDB" id="1668230at2759"/>
<dbReference type="PROSITE" id="PS50011">
    <property type="entry name" value="PROTEIN_KINASE_DOM"/>
    <property type="match status" value="1"/>
</dbReference>
<evidence type="ECO:0000256" key="1">
    <source>
        <dbReference type="ARBA" id="ARBA00038101"/>
    </source>
</evidence>
<dbReference type="Pfam" id="PF08238">
    <property type="entry name" value="Sel1"/>
    <property type="match status" value="6"/>
</dbReference>
<evidence type="ECO:0000313" key="3">
    <source>
        <dbReference type="EMBL" id="EXX67282.1"/>
    </source>
</evidence>
<dbReference type="InterPro" id="IPR011009">
    <property type="entry name" value="Kinase-like_dom_sf"/>
</dbReference>
<keyword evidence="4" id="KW-1185">Reference proteome</keyword>